<keyword evidence="1" id="KW-1133">Transmembrane helix</keyword>
<accession>A0A1H4PKL2</accession>
<dbReference type="STRING" id="640635.SAMN04489806_2539"/>
<dbReference type="OrthoDB" id="5125716at2"/>
<dbReference type="EMBL" id="FNRY01000001">
    <property type="protein sequence ID" value="SEC07976.1"/>
    <property type="molecule type" value="Genomic_DNA"/>
</dbReference>
<feature type="transmembrane region" description="Helical" evidence="1">
    <location>
        <begin position="64"/>
        <end position="83"/>
    </location>
</feature>
<keyword evidence="3" id="KW-1185">Reference proteome</keyword>
<keyword evidence="1" id="KW-0812">Transmembrane</keyword>
<reference evidence="2 3" key="1">
    <citation type="submission" date="2016-10" db="EMBL/GenBank/DDBJ databases">
        <authorList>
            <person name="de Groot N.N."/>
        </authorList>
    </citation>
    <scope>NUCLEOTIDE SEQUENCE [LARGE SCALE GENOMIC DNA]</scope>
    <source>
        <strain evidence="2 3">DSM 21799</strain>
    </source>
</reference>
<dbReference type="RefSeq" id="WP_091184963.1">
    <property type="nucleotide sequence ID" value="NZ_FNRY01000001.1"/>
</dbReference>
<sequence length="119" mass="13018">MARPASRYAEPEFSRPALAPGLLAAIVLMATVALFGSDWFLYVRFAVCILVAVMAVFVIQARRYAWLVVLVPVIVAWNPVWPFPIGGTGWFVAQLLVPIALVAVGVLVKVPRTEGRQAR</sequence>
<dbReference type="AlphaFoldDB" id="A0A1H4PKL2"/>
<keyword evidence="1" id="KW-0472">Membrane</keyword>
<organism evidence="2 3">
    <name type="scientific">Paramicrobacterium humi</name>
    <dbReference type="NCBI Taxonomy" id="640635"/>
    <lineage>
        <taxon>Bacteria</taxon>
        <taxon>Bacillati</taxon>
        <taxon>Actinomycetota</taxon>
        <taxon>Actinomycetes</taxon>
        <taxon>Micrococcales</taxon>
        <taxon>Microbacteriaceae</taxon>
        <taxon>Paramicrobacterium</taxon>
    </lineage>
</organism>
<feature type="transmembrane region" description="Helical" evidence="1">
    <location>
        <begin position="41"/>
        <end position="59"/>
    </location>
</feature>
<evidence type="ECO:0000256" key="1">
    <source>
        <dbReference type="SAM" id="Phobius"/>
    </source>
</evidence>
<gene>
    <name evidence="2" type="ORF">SAMN04489806_2539</name>
</gene>
<dbReference type="Proteomes" id="UP000199183">
    <property type="component" value="Unassembled WGS sequence"/>
</dbReference>
<proteinExistence type="predicted"/>
<feature type="transmembrane region" description="Helical" evidence="1">
    <location>
        <begin position="89"/>
        <end position="110"/>
    </location>
</feature>
<evidence type="ECO:0000313" key="3">
    <source>
        <dbReference type="Proteomes" id="UP000199183"/>
    </source>
</evidence>
<feature type="transmembrane region" description="Helical" evidence="1">
    <location>
        <begin position="17"/>
        <end position="35"/>
    </location>
</feature>
<evidence type="ECO:0000313" key="2">
    <source>
        <dbReference type="EMBL" id="SEC07976.1"/>
    </source>
</evidence>
<dbReference type="InterPro" id="IPR046548">
    <property type="entry name" value="DUF6804"/>
</dbReference>
<protein>
    <submittedName>
        <fullName evidence="2">Uncharacterized protein</fullName>
    </submittedName>
</protein>
<dbReference type="Pfam" id="PF20619">
    <property type="entry name" value="DUF6804"/>
    <property type="match status" value="1"/>
</dbReference>
<name>A0A1H4PKL2_9MICO</name>